<sequence>LCHHSPHEHCHCAVFTGDVYTAMGGASMAGGTASGRGICTPYSLGI</sequence>
<dbReference type="AlphaFoldDB" id="A0A383B9A5"/>
<gene>
    <name evidence="1" type="ORF">METZ01_LOCUS469247</name>
</gene>
<organism evidence="1">
    <name type="scientific">marine metagenome</name>
    <dbReference type="NCBI Taxonomy" id="408172"/>
    <lineage>
        <taxon>unclassified sequences</taxon>
        <taxon>metagenomes</taxon>
        <taxon>ecological metagenomes</taxon>
    </lineage>
</organism>
<evidence type="ECO:0000313" key="1">
    <source>
        <dbReference type="EMBL" id="SVE16393.1"/>
    </source>
</evidence>
<accession>A0A383B9A5</accession>
<protein>
    <submittedName>
        <fullName evidence="1">Uncharacterized protein</fullName>
    </submittedName>
</protein>
<reference evidence="1" key="1">
    <citation type="submission" date="2018-05" db="EMBL/GenBank/DDBJ databases">
        <authorList>
            <person name="Lanie J.A."/>
            <person name="Ng W.-L."/>
            <person name="Kazmierczak K.M."/>
            <person name="Andrzejewski T.M."/>
            <person name="Davidsen T.M."/>
            <person name="Wayne K.J."/>
            <person name="Tettelin H."/>
            <person name="Glass J.I."/>
            <person name="Rusch D."/>
            <person name="Podicherti R."/>
            <person name="Tsui H.-C.T."/>
            <person name="Winkler M.E."/>
        </authorList>
    </citation>
    <scope>NUCLEOTIDE SEQUENCE</scope>
</reference>
<name>A0A383B9A5_9ZZZZ</name>
<dbReference type="EMBL" id="UINC01198439">
    <property type="protein sequence ID" value="SVE16393.1"/>
    <property type="molecule type" value="Genomic_DNA"/>
</dbReference>
<proteinExistence type="predicted"/>
<feature type="non-terminal residue" evidence="1">
    <location>
        <position position="1"/>
    </location>
</feature>